<dbReference type="PROSITE" id="PS50075">
    <property type="entry name" value="CARRIER"/>
    <property type="match status" value="4"/>
</dbReference>
<dbReference type="STRING" id="740709.A10D4_11174"/>
<comment type="cofactor">
    <cofactor evidence="1">
        <name>pantetheine 4'-phosphate</name>
        <dbReference type="ChEBI" id="CHEBI:47942"/>
    </cofactor>
</comment>
<dbReference type="CDD" id="cd19531">
    <property type="entry name" value="LCL_NRPS-like"/>
    <property type="match status" value="4"/>
</dbReference>
<dbReference type="InterPro" id="IPR020845">
    <property type="entry name" value="AMP-binding_CS"/>
</dbReference>
<dbReference type="InterPro" id="IPR042099">
    <property type="entry name" value="ANL_N_sf"/>
</dbReference>
<dbReference type="InterPro" id="IPR023213">
    <property type="entry name" value="CAT-like_dom_sf"/>
</dbReference>
<dbReference type="InterPro" id="IPR041464">
    <property type="entry name" value="TubC_N"/>
</dbReference>
<keyword evidence="4" id="KW-0597">Phosphoprotein</keyword>
<dbReference type="InterPro" id="IPR006162">
    <property type="entry name" value="Ppantetheine_attach_site"/>
</dbReference>
<dbReference type="FunFam" id="3.40.50.980:FF:000001">
    <property type="entry name" value="Non-ribosomal peptide synthetase"/>
    <property type="match status" value="4"/>
</dbReference>
<evidence type="ECO:0000256" key="2">
    <source>
        <dbReference type="ARBA" id="ARBA00006432"/>
    </source>
</evidence>
<dbReference type="Gene3D" id="2.30.38.10">
    <property type="entry name" value="Luciferase, Domain 3"/>
    <property type="match status" value="3"/>
</dbReference>
<dbReference type="PANTHER" id="PTHR45527">
    <property type="entry name" value="NONRIBOSOMAL PEPTIDE SYNTHETASE"/>
    <property type="match status" value="1"/>
</dbReference>
<reference evidence="6 7" key="1">
    <citation type="journal article" date="2012" name="J. Bacteriol.">
        <title>Genome Sequence of Idiomarina xiamenensis Type Strain 10-D-4.</title>
        <authorList>
            <person name="Lai Q."/>
            <person name="Wang L."/>
            <person name="Wang W."/>
            <person name="Shao Z."/>
        </authorList>
    </citation>
    <scope>NUCLEOTIDE SEQUENCE [LARGE SCALE GENOMIC DNA]</scope>
    <source>
        <strain evidence="6 7">10-D-4</strain>
    </source>
</reference>
<dbReference type="GO" id="GO:0009239">
    <property type="term" value="P:enterobactin biosynthetic process"/>
    <property type="evidence" value="ECO:0007669"/>
    <property type="project" value="TreeGrafter"/>
</dbReference>
<dbReference type="RefSeq" id="WP_008489589.1">
    <property type="nucleotide sequence ID" value="NZ_AMRG01000015.1"/>
</dbReference>
<dbReference type="InterPro" id="IPR009081">
    <property type="entry name" value="PP-bd_ACP"/>
</dbReference>
<dbReference type="InterPro" id="IPR000873">
    <property type="entry name" value="AMP-dep_synth/lig_dom"/>
</dbReference>
<dbReference type="SUPFAM" id="SSF52777">
    <property type="entry name" value="CoA-dependent acyltransferases"/>
    <property type="match status" value="8"/>
</dbReference>
<dbReference type="Pfam" id="PF00501">
    <property type="entry name" value="AMP-binding"/>
    <property type="match status" value="4"/>
</dbReference>
<proteinExistence type="inferred from homology"/>
<dbReference type="SMART" id="SM00823">
    <property type="entry name" value="PKS_PP"/>
    <property type="match status" value="4"/>
</dbReference>
<comment type="caution">
    <text evidence="6">The sequence shown here is derived from an EMBL/GenBank/DDBJ whole genome shotgun (WGS) entry which is preliminary data.</text>
</comment>
<dbReference type="PROSITE" id="PS00012">
    <property type="entry name" value="PHOSPHOPANTETHEINE"/>
    <property type="match status" value="3"/>
</dbReference>
<dbReference type="InterPro" id="IPR010071">
    <property type="entry name" value="AA_adenyl_dom"/>
</dbReference>
<feature type="domain" description="Carrier" evidence="5">
    <location>
        <begin position="3194"/>
        <end position="3269"/>
    </location>
</feature>
<dbReference type="FunFam" id="1.10.1200.10:FF:000016">
    <property type="entry name" value="Non-ribosomal peptide synthase"/>
    <property type="match status" value="1"/>
</dbReference>
<dbReference type="Gene3D" id="3.30.559.10">
    <property type="entry name" value="Chloramphenicol acetyltransferase-like domain"/>
    <property type="match status" value="4"/>
</dbReference>
<dbReference type="FunFam" id="1.10.1200.10:FF:000005">
    <property type="entry name" value="Nonribosomal peptide synthetase 1"/>
    <property type="match status" value="3"/>
</dbReference>
<sequence length="4377" mass="489388">MQSNTQFLKYLVELKISLWLEGEKLRFRAPAGVMNDDIKRQLITRKPELIKLLQQRQAIESIELKAFDRNEPIPLTYAQQRLWFLDQLEPSVPSYNVCDAHPINHEIDIAALSKAMTSLIARHELLRTVFQANDGIPEQKILPPFEMTLPLVDLTHLDLGQAQQEALQIAADEAKKPFKLDSEPPLRVKLIKLATAKYIWLLSIHHIASDDWSKKTLNQEIEKLYVAYRDGVPPILPQLSIQWADFAIWQRRWLTGKNLDSHLDYWCERLAGEIPKLKLVEDNPRQIPANGANGKFYLPPSICAELRSFSEKEDVTLFMLLLASYGVLLQRYTRQDDFIIGTPISDRHQIETEGLIGFMLNTLPLRVQVPKGISFRELLAQVKETCLGAYSYQSVPYESLLQKLNVERTTNGNPMFDTMIILLNTPDLKLDKSELWGPDTLEPYPDITDDAVVYQMENSNGTTKFDLSISFIEHPKGIWGVTEYNQDVFDVHSIRGVIENLIVLLRSAMANPQSEVHELSMTTTAERERMLKQWSVGPVMDLPTQLIHQLVENQAAKNGDCIAIESPEENAMLSYGELNVKANHLAHYLVAQGVTPGSRVGVFLPRTLEQFVAILAILKTGAVYVPLDISCPIERMRLIVDDSAVKLMISTKEHSSVLPEGMCRFVLMDEVESAVAEQLDGNLDIAVKGEDASCILYTSGSTGKPKGVELNHVGVVNYVIGGAYDYGTDIGARMLQFASVAFDAFLEEAFVAFYVGAILVLRPERMLDSTEIFTGFLRQMDITTMVLPTAYWHELIATLDKYPLPERITDVVIGGERAIPEKLNQWQHHIDGRIRVFNTYGPTEGSIAITRALLPSAPEVDKTGHEVSIGHAVANTTIYILDENMEAVPQGVAGEVYLGGYAVANGYINRPEMTVQRFVNTTFLAKSERLYRTGDLARFLVDGSLQYLGRIDNQVKIRGNRVEPDEIGSLLQEHASVKDVVVLVREDHQSEKCLVAYFVPNADSELTGSELRNYLKPLVPTYMVPADFIELDMFPLNINGKVDKKALPAPSFSVRQSIYLAPRSEREVQLCGIWQVLLGIPSVGVNDNFFELGGHSLLATRIIARIKEEMGLDLPLRRLFESPTVSELAVTLDKLADSGNDDILAISTHPLPPLTASQQRSLFPLAFAQSRLWFLHQMEGAGRAYNVPIGLRLLGAVDVSMVKQVLNHIVERHESLRTQFIECDGIPMQQVVSAAEIGFEMTEQDLSRLSAPASALQKRISDFNNIQFDLSAGPLVRAKLVKLSSEEQLLLLVMHHIIADHWSIGLFIDEFKALYHAFVAGEPSPLSPLPVQFGDYARWQQDWFTGEVEQRHIEYWQRKLAGAPAQLQLATDYPRPAVQQFEGHAIDFSIDAHLTDGLRQISRKYGVSLYMAVMSAWVILLKKLSGERDVVVGTPSANRPKQETEQMIGFFINMLAIRVDLPDDLDVKSLLIQVRDTFLSAHEHQQLSFEQVVKAVSPTRSPAYSPLFQVIFSWQMYHGENTKSQVEPQSIVDIGKYDIGSVITAKYDLSLYMEEQRDMLVGNIEFATSLFKPERIERFISYFKKILEAMVFDAGQRVDSIDVLSSHERHSLLYHWNDTQVPYPQGERIYHLFERHAQSQPDAIALSCRGDIISYGELNGKANRLAKYLVEERGVKQEQFVGIYTDRSLDMVVAMLAILKAGGAYVPLDPEYPLSRLTYITDDTAVDTVLTQVKWRDQITPFGPDQAVFMDDASFQNQLSHYNSDNLDDKLLGLTDSHLAYVIYTSGSTGQPKGVMIEHRNSQALIRWSLDNFSKEELGCVLASTSMCFDLSIFELFVTLSSGGQAIIVENILALTEVPIEESLTMINTVPSGIRALLDSGTIPASVKTVNLAGEPLSTVVVNRLYDAGINKVYDLYGPSEDTTYSTFALRKRDGENTIGQPIHNTQAYVVDGNQQLVPLGVKGELLLGGAGLARGYLNAEEMTAAKFIPNPFSDDPQSRLYKSGDLVHRQPDGNLVFVGRIDHQVKVRGFRIELGEVETALLSHSGVGNALVMAQYDESQQVRLVAYYTPVDGEVPAEQLRKYLSGHLPDYMMPSFVIMLQSFPLLLNGKIDRNRLPTPELEINRAEYVAPTTDTEKLLVGIWQELLDLEQIGIHDNFFELGGHSLLATSIMLRIKQSVEIDLSLRSLFEAPSIAELAIVIEEHAAEDGSKSLQSHLPAIESSESREQFPLSFAQKRLWFIHQMEGANQAYNIPVAYRVKGVLDSQAVRDALNSIVERHELLRSRFMTVDEVPVQRVMAADESYFMLDEEDLSVQEDVISALDARLGELCKVEFDLSGEHLIRGSLLKLAEDDHVLFIVMHHILADRWSLGLLTYEFKCLYQAFVTGEPSPLPPLLVQFGDYAQWQQTWFSGEAMAEYVDYWRGQLAGAPGQLQVAADYQRPAVQDFSGSAVSLELDETLTEGLRRLSRRHGVSLYMALMAGWGVLLSKLSGEQDIVIGTPSSNRPVGELEGLVGVFINMLAIRLDVSGNPNVKTLLKQVRETFLNAHHYQHLPFEQVVQAVSPARSASYSPLFQVMFSWQSAQEGQSGLDDDHGLSLSTYGLDSTVTAKYDLSLHLEEQSSRIVGSIEFATALFKAETIARYIGYFQKVLEALVSGAEQRVDQIDVLSAVERNELLCSGNESQFRRGTGQRLYQRFEALAQSQPEAIALSAKGQDISYGELNAKANRLACYLIEVRGVKAEQFVGIYTDRSLDMVVSMLAIMKAGGAYVPLDPAYPLSRLQYIIADTGVETVLSQTQWQETPFDDEQVVYIDSAEFEQTLSGFSATDLNAEDLGLVDRQLAYVIYTSGSTGKPKGVMIEHRNADALIEWSLKQYSQDELRCVLASTSMCFDLSVYEIYVTLSSGGQVVVVENILSLIDDSVSAPLSLINTVPSGIRALLDNRALPNSVKTVNLAGEPLNGDLVNRLYDTGVNKVYDLYGPSEDTTYSTFALRERAGENTIGLPIDETQAYVVDAHQKLVPLGVKGELLLGGAGLARGYLNSAAITAEKFIKNPFSDEPDSRLYKTGDLVRRLEDGRLVFIGRLDHQVKVRGFRIELGEVEVALLRHDDINSVLVLPQYGGNEQVRLVAYYTVVDGEVTADTLRRYLLEQLPDYMVPSLMVLLDAFPLLPNGKIDRKALPKPEQDFDLADYVAPTKDTEKLLVDIWQDLLGIEKIGIYDNFFELGGHSLLATRMISRVKESLSVNLPLRDIFTALTIAELAGVIEELIINNEEETDAGTRNLVHIVPSDERDTFPLAFAQSQLWFQHQVNGANLAYNISLGYQLKGKLEFAVVQRALDEIVARHELLRSRFILLNDEPVQQVSKESQFELGYEDLCDFDDKQLKLSEWMERLVSHEFDLSAGPVIFGQLVKMSENQHVLLMVMHHIIADHWSIGLLIEEFKTLYTAFAKGQTNPLAPLALQFGDYAKWQHDSLGDDGIEQQVQYWQNQLVGIPDFLPVPADYQRPPVQDFSGGSIDLLIDEELTAQLRQISREHGVSLYMAMMSAWALLLGKISGEKDIVIGTPSANRPVKDLEQVIGFFINVLPIRVDLSGEPSVAQLLTQVRDTFFAAHDNQLVSFEQVVQAISPARSAAFSPIFQVTFAWQKATTRNVETEHQTGLSVQSYEVDGGSSAKYDLSMHMEEQDDVIVGNLEFATSLFDRTTIERYIAYFQQVLRAVVQDTSAPINQIDIVSRSEYDKLVYDFNSTDVALIEDKCFYQLIEQYGRSTPDAPAVVFNEQQLSYGELNARANQLAHYLQNERGVNVDVQVGVCFERSIEMIISVVAILKAGGAYVPLEPSYPQSRLAYMMEDSQMTTVLTSTEMKDRCDFADDIAVCVNDDTMAAKLRMLSIDSPVNDATPDSLAYVIYTSGSTGKPKGVACHNRGVVSLLEFMQRIAPLPQGARVTQAASFSFDVSVYEVMSALCYGHCLEVIEDNTRMNTVKLFGLLVERQVSSCFLPPVYVGEFTNYLERATKRPPLKRLLVGVESLAMKQLQLIKELLPEVEILNGYGPSESSICCSIYQVRHGIDTECKVAPIGKPVTNNRLYVLDDQMRVVPQGVVGELYIGGMGLARGYNYSPQMTELRFLPSPFVEGDRLYKTGDLLRWNSRGDLEFVGRADQQVKIRGFRIELGEIRHVLIVHPSVDDALVVVQQQDDGDKQLVAYLVCCQESNLDEAATEQLIVELKNQVALTLPNYMMPAAFMPIERIPLTINGKVDQRALPRVDISALSRSKEYVAPKSEMECYLAEVWQQVLDVGQVGLHDNFFELGGHSMMATKIIARLRGDKQIEMAILDIFNYSELGEFAQAVEKQAEQGLEIPAFAQDDDNDEADIEVVEL</sequence>
<dbReference type="InterPro" id="IPR020806">
    <property type="entry name" value="PKS_PP-bd"/>
</dbReference>
<dbReference type="GO" id="GO:0043041">
    <property type="term" value="P:amino acid activation for nonribosomal peptide biosynthetic process"/>
    <property type="evidence" value="ECO:0007669"/>
    <property type="project" value="TreeGrafter"/>
</dbReference>
<evidence type="ECO:0000256" key="3">
    <source>
        <dbReference type="ARBA" id="ARBA00022450"/>
    </source>
</evidence>
<dbReference type="OrthoDB" id="9757559at2"/>
<evidence type="ECO:0000313" key="6">
    <source>
        <dbReference type="EMBL" id="EKE80853.1"/>
    </source>
</evidence>
<dbReference type="InterPro" id="IPR025110">
    <property type="entry name" value="AMP-bd_C"/>
</dbReference>
<dbReference type="eggNOG" id="COG1020">
    <property type="taxonomic scope" value="Bacteria"/>
</dbReference>
<dbReference type="NCBIfam" id="TIGR01733">
    <property type="entry name" value="AA-adenyl-dom"/>
    <property type="match status" value="4"/>
</dbReference>
<evidence type="ECO:0000256" key="4">
    <source>
        <dbReference type="ARBA" id="ARBA00022553"/>
    </source>
</evidence>
<dbReference type="NCBIfam" id="NF003417">
    <property type="entry name" value="PRK04813.1"/>
    <property type="match status" value="4"/>
</dbReference>
<dbReference type="CDD" id="cd05930">
    <property type="entry name" value="A_NRPS"/>
    <property type="match status" value="2"/>
</dbReference>
<dbReference type="InterPro" id="IPR045851">
    <property type="entry name" value="AMP-bd_C_sf"/>
</dbReference>
<evidence type="ECO:0000256" key="1">
    <source>
        <dbReference type="ARBA" id="ARBA00001957"/>
    </source>
</evidence>
<organism evidence="6 7">
    <name type="scientific">Idiomarina xiamenensis 10-D-4</name>
    <dbReference type="NCBI Taxonomy" id="740709"/>
    <lineage>
        <taxon>Bacteria</taxon>
        <taxon>Pseudomonadati</taxon>
        <taxon>Pseudomonadota</taxon>
        <taxon>Gammaproteobacteria</taxon>
        <taxon>Alteromonadales</taxon>
        <taxon>Idiomarinaceae</taxon>
        <taxon>Idiomarina</taxon>
    </lineage>
</organism>
<dbReference type="Gene3D" id="3.30.300.30">
    <property type="match status" value="4"/>
</dbReference>
<keyword evidence="3" id="KW-0596">Phosphopantetheine</keyword>
<feature type="domain" description="Carrier" evidence="5">
    <location>
        <begin position="1061"/>
        <end position="1136"/>
    </location>
</feature>
<gene>
    <name evidence="6" type="ORF">A10D4_11174</name>
</gene>
<dbReference type="GO" id="GO:0047527">
    <property type="term" value="F:2,3-dihydroxybenzoate-serine ligase activity"/>
    <property type="evidence" value="ECO:0007669"/>
    <property type="project" value="TreeGrafter"/>
</dbReference>
<dbReference type="PANTHER" id="PTHR45527:SF1">
    <property type="entry name" value="FATTY ACID SYNTHASE"/>
    <property type="match status" value="1"/>
</dbReference>
<dbReference type="GO" id="GO:0009366">
    <property type="term" value="C:enterobactin synthetase complex"/>
    <property type="evidence" value="ECO:0007669"/>
    <property type="project" value="TreeGrafter"/>
</dbReference>
<name>K2JZG8_9GAMM</name>
<feature type="domain" description="Carrier" evidence="5">
    <location>
        <begin position="4277"/>
        <end position="4352"/>
    </location>
</feature>
<dbReference type="SUPFAM" id="SSF56801">
    <property type="entry name" value="Acetyl-CoA synthetase-like"/>
    <property type="match status" value="4"/>
</dbReference>
<dbReference type="PATRIC" id="fig|740709.3.peg.2258"/>
<accession>K2JZG8</accession>
<dbReference type="EMBL" id="AMRG01000015">
    <property type="protein sequence ID" value="EKE80853.1"/>
    <property type="molecule type" value="Genomic_DNA"/>
</dbReference>
<dbReference type="Pfam" id="PF18563">
    <property type="entry name" value="TubC_N"/>
    <property type="match status" value="1"/>
</dbReference>
<dbReference type="InterPro" id="IPR044894">
    <property type="entry name" value="TubC_N_sf"/>
</dbReference>
<dbReference type="PROSITE" id="PS00455">
    <property type="entry name" value="AMP_BINDING"/>
    <property type="match status" value="4"/>
</dbReference>
<evidence type="ECO:0000259" key="5">
    <source>
        <dbReference type="PROSITE" id="PS50075"/>
    </source>
</evidence>
<dbReference type="Pfam" id="PF00550">
    <property type="entry name" value="PP-binding"/>
    <property type="match status" value="4"/>
</dbReference>
<dbReference type="Gene3D" id="3.40.50.980">
    <property type="match status" value="6"/>
</dbReference>
<dbReference type="Pfam" id="PF13193">
    <property type="entry name" value="AMP-binding_C"/>
    <property type="match status" value="4"/>
</dbReference>
<dbReference type="Gene3D" id="1.10.1200.10">
    <property type="entry name" value="ACP-like"/>
    <property type="match status" value="4"/>
</dbReference>
<dbReference type="Gene3D" id="3.40.50.12780">
    <property type="entry name" value="N-terminal domain of ligase-like"/>
    <property type="match status" value="1"/>
</dbReference>
<dbReference type="GO" id="GO:0031177">
    <property type="term" value="F:phosphopantetheine binding"/>
    <property type="evidence" value="ECO:0007669"/>
    <property type="project" value="InterPro"/>
</dbReference>
<dbReference type="Proteomes" id="UP000014115">
    <property type="component" value="Unassembled WGS sequence"/>
</dbReference>
<protein>
    <submittedName>
        <fullName evidence="6">Non-ribosomal peptide synthetase module</fullName>
    </submittedName>
</protein>
<keyword evidence="7" id="KW-1185">Reference proteome</keyword>
<evidence type="ECO:0000313" key="7">
    <source>
        <dbReference type="Proteomes" id="UP000014115"/>
    </source>
</evidence>
<comment type="similarity">
    <text evidence="2">Belongs to the ATP-dependent AMP-binding enzyme family.</text>
</comment>
<dbReference type="FunFam" id="3.30.300.30:FF:000010">
    <property type="entry name" value="Enterobactin synthetase component F"/>
    <property type="match status" value="3"/>
</dbReference>
<dbReference type="GO" id="GO:0005829">
    <property type="term" value="C:cytosol"/>
    <property type="evidence" value="ECO:0007669"/>
    <property type="project" value="TreeGrafter"/>
</dbReference>
<dbReference type="InterPro" id="IPR036736">
    <property type="entry name" value="ACP-like_sf"/>
</dbReference>
<dbReference type="InterPro" id="IPR001242">
    <property type="entry name" value="Condensation_dom"/>
</dbReference>
<dbReference type="Pfam" id="PF00668">
    <property type="entry name" value="Condensation"/>
    <property type="match status" value="4"/>
</dbReference>
<dbReference type="Gene3D" id="3.30.559.30">
    <property type="entry name" value="Nonribosomal peptide synthetase, condensation domain"/>
    <property type="match status" value="4"/>
</dbReference>
<dbReference type="GO" id="GO:0072330">
    <property type="term" value="P:monocarboxylic acid biosynthetic process"/>
    <property type="evidence" value="ECO:0007669"/>
    <property type="project" value="UniProtKB-ARBA"/>
</dbReference>
<dbReference type="Gene3D" id="1.10.10.1830">
    <property type="entry name" value="Non-ribosomal peptide synthase, adenylation domain"/>
    <property type="match status" value="1"/>
</dbReference>
<dbReference type="SUPFAM" id="SSF47336">
    <property type="entry name" value="ACP-like"/>
    <property type="match status" value="4"/>
</dbReference>
<feature type="domain" description="Carrier" evidence="5">
    <location>
        <begin position="2131"/>
        <end position="2206"/>
    </location>
</feature>